<dbReference type="InterPro" id="IPR015943">
    <property type="entry name" value="WD40/YVTN_repeat-like_dom_sf"/>
</dbReference>
<dbReference type="AlphaFoldDB" id="A0A0S4TLM7"/>
<dbReference type="VEuPathDB" id="CryptoDB:Chro.80563"/>
<dbReference type="OrthoDB" id="7668193at2759"/>
<dbReference type="Pfam" id="PF00400">
    <property type="entry name" value="WD40"/>
    <property type="match status" value="1"/>
</dbReference>
<evidence type="ECO:0000256" key="3">
    <source>
        <dbReference type="PROSITE-ProRule" id="PRU00221"/>
    </source>
</evidence>
<gene>
    <name evidence="4" type="ORF">CHUDEA8_4920</name>
</gene>
<dbReference type="EMBL" id="LN877954">
    <property type="protein sequence ID" value="CUV08044.1"/>
    <property type="molecule type" value="Genomic_DNA"/>
</dbReference>
<evidence type="ECO:0000313" key="4">
    <source>
        <dbReference type="EMBL" id="CUV08044.1"/>
    </source>
</evidence>
<dbReference type="PANTHER" id="PTHR19854">
    <property type="entry name" value="TRANSDUCIN BETA-LIKE 3"/>
    <property type="match status" value="1"/>
</dbReference>
<dbReference type="PROSITE" id="PS50082">
    <property type="entry name" value="WD_REPEATS_2"/>
    <property type="match status" value="1"/>
</dbReference>
<keyword evidence="2" id="KW-0677">Repeat</keyword>
<sequence length="312" mass="36081">MKSKEKGLISEENEEVPVILLRKLTKNETILSLEFIKNDSNLISGNISGVLDIWDLEIMRCSSSINMKFDSPIIKTIYDEKKEIIYVQNRKGEIYLVDNTENFKKLDLNDIYYSLAKMIILPTRESIIFPRKNDLLLKNINNSKHDDIQFNYPTEKSDKLIEVESLNDHSVLLGFESGNVVIWDLRKPDSHVYMNNVTQNSPILSMKRSFNRIWISTFDSKLRVFNRNCFDYPIKEIDSLNVVDKISVRSDSLITVTSNTLNTNMDIFENKSLNYIKTFKFHSTEVSSIQFSNSSNLFAASSNTISIWDLLS</sequence>
<dbReference type="PANTHER" id="PTHR19854:SF1">
    <property type="entry name" value="GUANINE NUCLEOTIDE-BINDING PROTEIN SUBUNIT BETA-LIKE PROTEIN 1"/>
    <property type="match status" value="1"/>
</dbReference>
<organism evidence="4">
    <name type="scientific">Cryptosporidium hominis</name>
    <dbReference type="NCBI Taxonomy" id="237895"/>
    <lineage>
        <taxon>Eukaryota</taxon>
        <taxon>Sar</taxon>
        <taxon>Alveolata</taxon>
        <taxon>Apicomplexa</taxon>
        <taxon>Conoidasida</taxon>
        <taxon>Coccidia</taxon>
        <taxon>Eucoccidiorida</taxon>
        <taxon>Eimeriorina</taxon>
        <taxon>Cryptosporidiidae</taxon>
        <taxon>Cryptosporidium</taxon>
    </lineage>
</organism>
<dbReference type="InterPro" id="IPR036322">
    <property type="entry name" value="WD40_repeat_dom_sf"/>
</dbReference>
<reference evidence="4" key="1">
    <citation type="submission" date="2015-08" db="EMBL/GenBank/DDBJ databases">
        <authorList>
            <person name="Babu N.S."/>
            <person name="Beckwith C.J."/>
            <person name="Beseler K.G."/>
            <person name="Brison A."/>
            <person name="Carone J.V."/>
            <person name="Caskin T.P."/>
            <person name="Diamond M."/>
            <person name="Durham M.E."/>
            <person name="Foxe J.M."/>
            <person name="Go M."/>
            <person name="Henderson B.A."/>
            <person name="Jones I.B."/>
            <person name="McGettigan J.A."/>
            <person name="Micheletti S.J."/>
            <person name="Nasrallah M.E."/>
            <person name="Ortiz D."/>
            <person name="Piller C.R."/>
            <person name="Privatt S.R."/>
            <person name="Schneider S.L."/>
            <person name="Sharp S."/>
            <person name="Smith T.C."/>
            <person name="Stanton J.D."/>
            <person name="Ullery H.E."/>
            <person name="Wilson R.J."/>
            <person name="Serrano M.G."/>
            <person name="Buck G."/>
            <person name="Lee V."/>
            <person name="Wang Y."/>
            <person name="Carvalho R."/>
            <person name="Voegtly L."/>
            <person name="Shi R."/>
            <person name="Duckworth R."/>
            <person name="Johnson A."/>
            <person name="Loviza R."/>
            <person name="Walstead R."/>
            <person name="Shah Z."/>
            <person name="Kiflezghi M."/>
            <person name="Wade K."/>
            <person name="Ball S.L."/>
            <person name="Bradley K.W."/>
            <person name="Asai D.J."/>
            <person name="Bowman C.A."/>
            <person name="Russell D.A."/>
            <person name="Pope W.H."/>
            <person name="Jacobs-Sera D."/>
            <person name="Hendrix R.W."/>
            <person name="Hatfull G.F."/>
        </authorList>
    </citation>
    <scope>NUCLEOTIDE SEQUENCE [LARGE SCALE GENOMIC DNA]</scope>
</reference>
<dbReference type="SUPFAM" id="SSF50978">
    <property type="entry name" value="WD40 repeat-like"/>
    <property type="match status" value="1"/>
</dbReference>
<name>A0A0S4TLM7_CRYHO</name>
<dbReference type="Proteomes" id="UP000199752">
    <property type="component" value="Chromosome 8"/>
</dbReference>
<dbReference type="PROSITE" id="PS50294">
    <property type="entry name" value="WD_REPEATS_REGION"/>
    <property type="match status" value="1"/>
</dbReference>
<dbReference type="SMART" id="SM00320">
    <property type="entry name" value="WD40"/>
    <property type="match status" value="2"/>
</dbReference>
<proteinExistence type="predicted"/>
<feature type="repeat" description="WD" evidence="3">
    <location>
        <begin position="279"/>
        <end position="312"/>
    </location>
</feature>
<keyword evidence="1 3" id="KW-0853">WD repeat</keyword>
<dbReference type="InterPro" id="IPR001680">
    <property type="entry name" value="WD40_rpt"/>
</dbReference>
<dbReference type="Gene3D" id="2.130.10.10">
    <property type="entry name" value="YVTN repeat-like/Quinoprotein amine dehydrogenase"/>
    <property type="match status" value="1"/>
</dbReference>
<dbReference type="VEuPathDB" id="CryptoDB:ChTU502y2012_400fg0255"/>
<evidence type="ECO:0000256" key="1">
    <source>
        <dbReference type="ARBA" id="ARBA00022574"/>
    </source>
</evidence>
<evidence type="ECO:0000256" key="2">
    <source>
        <dbReference type="ARBA" id="ARBA00022737"/>
    </source>
</evidence>
<accession>A0A0S4TLM7</accession>
<dbReference type="VEuPathDB" id="CryptoDB:CHUDEA8_4920"/>
<dbReference type="VEuPathDB" id="CryptoDB:GY17_00000942"/>
<protein>
    <submittedName>
        <fullName evidence="4">Uncharacterized protein</fullName>
    </submittedName>
</protein>